<feature type="domain" description="Zinc knuckle CX2CX4HX4C" evidence="2">
    <location>
        <begin position="19"/>
        <end position="48"/>
    </location>
</feature>
<dbReference type="EMBL" id="LXQA010096271">
    <property type="protein sequence ID" value="MCI15389.1"/>
    <property type="molecule type" value="Genomic_DNA"/>
</dbReference>
<organism evidence="3 4">
    <name type="scientific">Trifolium medium</name>
    <dbReference type="NCBI Taxonomy" id="97028"/>
    <lineage>
        <taxon>Eukaryota</taxon>
        <taxon>Viridiplantae</taxon>
        <taxon>Streptophyta</taxon>
        <taxon>Embryophyta</taxon>
        <taxon>Tracheophyta</taxon>
        <taxon>Spermatophyta</taxon>
        <taxon>Magnoliopsida</taxon>
        <taxon>eudicotyledons</taxon>
        <taxon>Gunneridae</taxon>
        <taxon>Pentapetalae</taxon>
        <taxon>rosids</taxon>
        <taxon>fabids</taxon>
        <taxon>Fabales</taxon>
        <taxon>Fabaceae</taxon>
        <taxon>Papilionoideae</taxon>
        <taxon>50 kb inversion clade</taxon>
        <taxon>NPAAA clade</taxon>
        <taxon>Hologalegina</taxon>
        <taxon>IRL clade</taxon>
        <taxon>Trifolieae</taxon>
        <taxon>Trifolium</taxon>
    </lineage>
</organism>
<comment type="caution">
    <text evidence="3">The sequence shown here is derived from an EMBL/GenBank/DDBJ whole genome shotgun (WGS) entry which is preliminary data.</text>
</comment>
<evidence type="ECO:0000256" key="1">
    <source>
        <dbReference type="SAM" id="MobiDB-lite"/>
    </source>
</evidence>
<dbReference type="AlphaFoldDB" id="A0A392PV67"/>
<proteinExistence type="predicted"/>
<dbReference type="InterPro" id="IPR025836">
    <property type="entry name" value="Zn_knuckle_CX2CX4HX4C"/>
</dbReference>
<evidence type="ECO:0000313" key="4">
    <source>
        <dbReference type="Proteomes" id="UP000265520"/>
    </source>
</evidence>
<reference evidence="3 4" key="1">
    <citation type="journal article" date="2018" name="Front. Plant Sci.">
        <title>Red Clover (Trifolium pratense) and Zigzag Clover (T. medium) - A Picture of Genomic Similarities and Differences.</title>
        <authorList>
            <person name="Dluhosova J."/>
            <person name="Istvanek J."/>
            <person name="Nedelnik J."/>
            <person name="Repkova J."/>
        </authorList>
    </citation>
    <scope>NUCLEOTIDE SEQUENCE [LARGE SCALE GENOMIC DNA]</scope>
    <source>
        <strain evidence="4">cv. 10/8</strain>
        <tissue evidence="3">Leaf</tissue>
    </source>
</reference>
<protein>
    <recommendedName>
        <fullName evidence="2">Zinc knuckle CX2CX4HX4C domain-containing protein</fullName>
    </recommendedName>
</protein>
<feature type="region of interest" description="Disordered" evidence="1">
    <location>
        <begin position="113"/>
        <end position="145"/>
    </location>
</feature>
<feature type="compositionally biased region" description="Polar residues" evidence="1">
    <location>
        <begin position="116"/>
        <end position="145"/>
    </location>
</feature>
<sequence length="208" mass="23625">MDLSQTLRYKVLVERKGFAFFVDLDYENLPQFCSHCKLIGHHVGNCKKLQFVDEEKQTNERRKPMKEVTKVFVQTKNGSIDQETVREVINVENEKIEESIPANGKDFEVTQKNAEKGQQPQNIHLGDGSSTSKNDTTPPPKLNNQNRFAALDDVQQSAETQLEVLAATETVNNSQRKSNDNGKEIEKVLTPEAILKEQDRVLEAELNK</sequence>
<feature type="non-terminal residue" evidence="3">
    <location>
        <position position="208"/>
    </location>
</feature>
<accession>A0A392PV67</accession>
<dbReference type="Proteomes" id="UP000265520">
    <property type="component" value="Unassembled WGS sequence"/>
</dbReference>
<dbReference type="Pfam" id="PF14392">
    <property type="entry name" value="zf-CCHC_4"/>
    <property type="match status" value="1"/>
</dbReference>
<evidence type="ECO:0000259" key="2">
    <source>
        <dbReference type="Pfam" id="PF14392"/>
    </source>
</evidence>
<keyword evidence="4" id="KW-1185">Reference proteome</keyword>
<name>A0A392PV67_9FABA</name>
<evidence type="ECO:0000313" key="3">
    <source>
        <dbReference type="EMBL" id="MCI15389.1"/>
    </source>
</evidence>